<gene>
    <name evidence="10" type="primary">hisH</name>
    <name evidence="12" type="ORF">SAMN02745910_02362</name>
</gene>
<evidence type="ECO:0000256" key="3">
    <source>
        <dbReference type="ARBA" id="ARBA00022605"/>
    </source>
</evidence>
<evidence type="ECO:0000256" key="5">
    <source>
        <dbReference type="ARBA" id="ARBA00022962"/>
    </source>
</evidence>
<comment type="subcellular location">
    <subcellularLocation>
        <location evidence="10">Cytoplasm</location>
    </subcellularLocation>
</comment>
<dbReference type="NCBIfam" id="TIGR01855">
    <property type="entry name" value="IMP_synth_hisH"/>
    <property type="match status" value="1"/>
</dbReference>
<reference evidence="12 13" key="1">
    <citation type="submission" date="2016-10" db="EMBL/GenBank/DDBJ databases">
        <authorList>
            <person name="Varghese N."/>
            <person name="Submissions S."/>
        </authorList>
    </citation>
    <scope>NUCLEOTIDE SEQUENCE [LARGE SCALE GENOMIC DNA]</scope>
    <source>
        <strain evidence="12 13">DSM 13796</strain>
    </source>
</reference>
<keyword evidence="7 10" id="KW-0456">Lyase</keyword>
<feature type="active site" evidence="10">
    <location>
        <position position="188"/>
    </location>
</feature>
<comment type="caution">
    <text evidence="12">The sequence shown here is derived from an EMBL/GenBank/DDBJ whole genome shotgun (WGS) entry which is preliminary data.</text>
</comment>
<dbReference type="RefSeq" id="WP_061804689.1">
    <property type="nucleotide sequence ID" value="NZ_FOXX01000005.1"/>
</dbReference>
<dbReference type="HAMAP" id="MF_00278">
    <property type="entry name" value="HisH"/>
    <property type="match status" value="1"/>
</dbReference>
<dbReference type="PROSITE" id="PS51273">
    <property type="entry name" value="GATASE_TYPE_1"/>
    <property type="match status" value="1"/>
</dbReference>
<dbReference type="GeneID" id="93711014"/>
<dbReference type="PANTHER" id="PTHR42701:SF1">
    <property type="entry name" value="IMIDAZOLE GLYCEROL PHOSPHATE SYNTHASE SUBUNIT HISH"/>
    <property type="match status" value="1"/>
</dbReference>
<comment type="function">
    <text evidence="10">IGPS catalyzes the conversion of PRFAR and glutamine to IGP, AICAR and glutamate. The HisH subunit catalyzes the hydrolysis of glutamine to glutamate and ammonia as part of the synthesis of IGP and AICAR. The resulting ammonia molecule is channeled to the active site of HisF.</text>
</comment>
<accession>A0A1I5ZZB6</accession>
<dbReference type="EMBL" id="FOXX01000005">
    <property type="protein sequence ID" value="SFQ61796.1"/>
    <property type="molecule type" value="Genomic_DNA"/>
</dbReference>
<feature type="active site" evidence="10">
    <location>
        <position position="186"/>
    </location>
</feature>
<dbReference type="InterPro" id="IPR017926">
    <property type="entry name" value="GATASE"/>
</dbReference>
<evidence type="ECO:0000256" key="4">
    <source>
        <dbReference type="ARBA" id="ARBA00022801"/>
    </source>
</evidence>
<dbReference type="PIRSF" id="PIRSF000495">
    <property type="entry name" value="Amidotransf_hisH"/>
    <property type="match status" value="1"/>
</dbReference>
<keyword evidence="5 10" id="KW-0315">Glutamine amidotransferase</keyword>
<evidence type="ECO:0000256" key="8">
    <source>
        <dbReference type="ARBA" id="ARBA00047838"/>
    </source>
</evidence>
<comment type="subunit">
    <text evidence="2 10">Heterodimer of HisH and HisF.</text>
</comment>
<evidence type="ECO:0000256" key="10">
    <source>
        <dbReference type="HAMAP-Rule" id="MF_00278"/>
    </source>
</evidence>
<evidence type="ECO:0000256" key="2">
    <source>
        <dbReference type="ARBA" id="ARBA00011152"/>
    </source>
</evidence>
<comment type="pathway">
    <text evidence="1 10">Amino-acid biosynthesis; L-histidine biosynthesis; L-histidine from 5-phospho-alpha-D-ribose 1-diphosphate: step 5/9.</text>
</comment>
<feature type="active site" description="Nucleophile" evidence="10">
    <location>
        <position position="79"/>
    </location>
</feature>
<dbReference type="PANTHER" id="PTHR42701">
    <property type="entry name" value="IMIDAZOLE GLYCEROL PHOSPHATE SYNTHASE SUBUNIT HISH"/>
    <property type="match status" value="1"/>
</dbReference>
<dbReference type="Gene3D" id="3.40.50.880">
    <property type="match status" value="1"/>
</dbReference>
<evidence type="ECO:0000256" key="9">
    <source>
        <dbReference type="ARBA" id="ARBA00049534"/>
    </source>
</evidence>
<comment type="catalytic activity">
    <reaction evidence="9 10">
        <text>L-glutamine + H2O = L-glutamate + NH4(+)</text>
        <dbReference type="Rhea" id="RHEA:15889"/>
        <dbReference type="ChEBI" id="CHEBI:15377"/>
        <dbReference type="ChEBI" id="CHEBI:28938"/>
        <dbReference type="ChEBI" id="CHEBI:29985"/>
        <dbReference type="ChEBI" id="CHEBI:58359"/>
        <dbReference type="EC" id="3.5.1.2"/>
    </reaction>
</comment>
<proteinExistence type="inferred from homology"/>
<name>A0A1I5ZZB6_9BACI</name>
<dbReference type="EC" id="3.5.1.2" evidence="10"/>
<evidence type="ECO:0000256" key="6">
    <source>
        <dbReference type="ARBA" id="ARBA00023102"/>
    </source>
</evidence>
<dbReference type="InterPro" id="IPR029062">
    <property type="entry name" value="Class_I_gatase-like"/>
</dbReference>
<keyword evidence="10" id="KW-0963">Cytoplasm</keyword>
<dbReference type="PROSITE" id="PS51274">
    <property type="entry name" value="GATASE_COBBQ"/>
    <property type="match status" value="1"/>
</dbReference>
<sequence>MIGIIDYGMGNLYSVSKALERLDYDYIISNDPKELKKTKGYILPGVGAFGDAMEELNRQNLASFIKEEADRGKPLLGICLGMQLLFEQSEENGISDGLGLLKGRVIKFKGTTAEGESYKVPHMGWNKLTFNRDSELLTNVEEEHVYFVHSYYVDTDDKEAIIATADYDVKVPAVVGRDNVFGTQFHPEKSSDIGVKMLRNFANYVEKRGERSE</sequence>
<protein>
    <recommendedName>
        <fullName evidence="10">Imidazole glycerol phosphate synthase subunit HisH</fullName>
        <ecNumber evidence="10">4.3.2.10</ecNumber>
    </recommendedName>
    <alternativeName>
        <fullName evidence="10">IGP synthase glutaminase subunit</fullName>
        <ecNumber evidence="10">3.5.1.2</ecNumber>
    </alternativeName>
    <alternativeName>
        <fullName evidence="10">IGP synthase subunit HisH</fullName>
    </alternativeName>
    <alternativeName>
        <fullName evidence="10">ImGP synthase subunit HisH</fullName>
        <shortName evidence="10">IGPS subunit HisH</shortName>
    </alternativeName>
</protein>
<evidence type="ECO:0000256" key="1">
    <source>
        <dbReference type="ARBA" id="ARBA00005091"/>
    </source>
</evidence>
<dbReference type="Proteomes" id="UP000182762">
    <property type="component" value="Unassembled WGS sequence"/>
</dbReference>
<keyword evidence="13" id="KW-1185">Reference proteome</keyword>
<comment type="catalytic activity">
    <reaction evidence="8 10">
        <text>5-[(5-phospho-1-deoxy-D-ribulos-1-ylimino)methylamino]-1-(5-phospho-beta-D-ribosyl)imidazole-4-carboxamide + L-glutamine = D-erythro-1-(imidazol-4-yl)glycerol 3-phosphate + 5-amino-1-(5-phospho-beta-D-ribosyl)imidazole-4-carboxamide + L-glutamate + H(+)</text>
        <dbReference type="Rhea" id="RHEA:24793"/>
        <dbReference type="ChEBI" id="CHEBI:15378"/>
        <dbReference type="ChEBI" id="CHEBI:29985"/>
        <dbReference type="ChEBI" id="CHEBI:58278"/>
        <dbReference type="ChEBI" id="CHEBI:58359"/>
        <dbReference type="ChEBI" id="CHEBI:58475"/>
        <dbReference type="ChEBI" id="CHEBI:58525"/>
        <dbReference type="EC" id="4.3.2.10"/>
    </reaction>
</comment>
<evidence type="ECO:0000259" key="11">
    <source>
        <dbReference type="Pfam" id="PF00117"/>
    </source>
</evidence>
<organism evidence="12 13">
    <name type="scientific">Priestia endophytica DSM 13796</name>
    <dbReference type="NCBI Taxonomy" id="1121089"/>
    <lineage>
        <taxon>Bacteria</taxon>
        <taxon>Bacillati</taxon>
        <taxon>Bacillota</taxon>
        <taxon>Bacilli</taxon>
        <taxon>Bacillales</taxon>
        <taxon>Bacillaceae</taxon>
        <taxon>Priestia</taxon>
    </lineage>
</organism>
<dbReference type="Pfam" id="PF00117">
    <property type="entry name" value="GATase"/>
    <property type="match status" value="1"/>
</dbReference>
<keyword evidence="3 10" id="KW-0028">Amino-acid biosynthesis</keyword>
<dbReference type="EC" id="4.3.2.10" evidence="10"/>
<evidence type="ECO:0000313" key="12">
    <source>
        <dbReference type="EMBL" id="SFQ61796.1"/>
    </source>
</evidence>
<keyword evidence="4 10" id="KW-0378">Hydrolase</keyword>
<evidence type="ECO:0000256" key="7">
    <source>
        <dbReference type="ARBA" id="ARBA00023239"/>
    </source>
</evidence>
<dbReference type="InterPro" id="IPR010139">
    <property type="entry name" value="Imidazole-glycPsynth_HisH"/>
</dbReference>
<dbReference type="CDD" id="cd01748">
    <property type="entry name" value="GATase1_IGP_Synthase"/>
    <property type="match status" value="1"/>
</dbReference>
<feature type="domain" description="Glutamine amidotransferase" evidence="11">
    <location>
        <begin position="4"/>
        <end position="201"/>
    </location>
</feature>
<keyword evidence="6 10" id="KW-0368">Histidine biosynthesis</keyword>
<dbReference type="SUPFAM" id="SSF52317">
    <property type="entry name" value="Class I glutamine amidotransferase-like"/>
    <property type="match status" value="1"/>
</dbReference>
<evidence type="ECO:0000313" key="13">
    <source>
        <dbReference type="Proteomes" id="UP000182762"/>
    </source>
</evidence>